<dbReference type="InterPro" id="IPR040554">
    <property type="entry name" value="KPWE_PEX14_dom"/>
</dbReference>
<proteinExistence type="predicted"/>
<accession>A0A165N892</accession>
<feature type="domain" description="PEX14-like helix-turn-helix" evidence="3">
    <location>
        <begin position="17"/>
        <end position="87"/>
    </location>
</feature>
<feature type="compositionally biased region" description="Polar residues" evidence="1">
    <location>
        <begin position="122"/>
        <end position="131"/>
    </location>
</feature>
<evidence type="ECO:0000259" key="3">
    <source>
        <dbReference type="Pfam" id="PF25871"/>
    </source>
</evidence>
<sequence length="143" mass="15323">MSDAEPVTAGAAENPTDVYAQFEQYDFDADIAFQNGLASIVVGAQEQGKSEDEVADIVGRAKAFYFSRTTGQALDWDAYRTHKASRPAEARQLSFNEIVELVKSGQTHLVPNNKTVPEGLNNGPSTTSSATARAKPWEAAVSG</sequence>
<feature type="region of interest" description="Disordered" evidence="1">
    <location>
        <begin position="109"/>
        <end position="143"/>
    </location>
</feature>
<feature type="domain" description="Peroxisomal membrane protein PEX14-like KPWE" evidence="2">
    <location>
        <begin position="91"/>
        <end position="138"/>
    </location>
</feature>
<gene>
    <name evidence="4" type="ORF">EXIGLDRAFT_830774</name>
</gene>
<evidence type="ECO:0000313" key="5">
    <source>
        <dbReference type="Proteomes" id="UP000077266"/>
    </source>
</evidence>
<reference evidence="4 5" key="1">
    <citation type="journal article" date="2016" name="Mol. Biol. Evol.">
        <title>Comparative Genomics of Early-Diverging Mushroom-Forming Fungi Provides Insights into the Origins of Lignocellulose Decay Capabilities.</title>
        <authorList>
            <person name="Nagy L.G."/>
            <person name="Riley R."/>
            <person name="Tritt A."/>
            <person name="Adam C."/>
            <person name="Daum C."/>
            <person name="Floudas D."/>
            <person name="Sun H."/>
            <person name="Yadav J.S."/>
            <person name="Pangilinan J."/>
            <person name="Larsson K.H."/>
            <person name="Matsuura K."/>
            <person name="Barry K."/>
            <person name="Labutti K."/>
            <person name="Kuo R."/>
            <person name="Ohm R.A."/>
            <person name="Bhattacharya S.S."/>
            <person name="Shirouzu T."/>
            <person name="Yoshinaga Y."/>
            <person name="Martin F.M."/>
            <person name="Grigoriev I.V."/>
            <person name="Hibbett D.S."/>
        </authorList>
    </citation>
    <scope>NUCLEOTIDE SEQUENCE [LARGE SCALE GENOMIC DNA]</scope>
    <source>
        <strain evidence="4 5">HHB12029</strain>
    </source>
</reference>
<dbReference type="PANTHER" id="PTHR36855:SF1">
    <property type="entry name" value="PEROXISOME MEMBRANE ANCHOR PROTEIN PEX14P N-TERMINAL DOMAIN-CONTAINING PROTEIN"/>
    <property type="match status" value="1"/>
</dbReference>
<evidence type="ECO:0000259" key="2">
    <source>
        <dbReference type="Pfam" id="PF17733"/>
    </source>
</evidence>
<dbReference type="OrthoDB" id="9936937at2759"/>
<dbReference type="InterPro" id="IPR058841">
    <property type="entry name" value="HTH_76"/>
</dbReference>
<dbReference type="PANTHER" id="PTHR36855">
    <property type="entry name" value="CHROMOSOME 10, WHOLE GENOME SHOTGUN SEQUENCE"/>
    <property type="match status" value="1"/>
</dbReference>
<dbReference type="AlphaFoldDB" id="A0A165N892"/>
<dbReference type="STRING" id="1314781.A0A165N892"/>
<organism evidence="4 5">
    <name type="scientific">Exidia glandulosa HHB12029</name>
    <dbReference type="NCBI Taxonomy" id="1314781"/>
    <lineage>
        <taxon>Eukaryota</taxon>
        <taxon>Fungi</taxon>
        <taxon>Dikarya</taxon>
        <taxon>Basidiomycota</taxon>
        <taxon>Agaricomycotina</taxon>
        <taxon>Agaricomycetes</taxon>
        <taxon>Auriculariales</taxon>
        <taxon>Exidiaceae</taxon>
        <taxon>Exidia</taxon>
    </lineage>
</organism>
<evidence type="ECO:0000313" key="4">
    <source>
        <dbReference type="EMBL" id="KZW00365.1"/>
    </source>
</evidence>
<dbReference type="Pfam" id="PF25871">
    <property type="entry name" value="HTH_76"/>
    <property type="match status" value="1"/>
</dbReference>
<keyword evidence="5" id="KW-1185">Reference proteome</keyword>
<name>A0A165N892_EXIGL</name>
<protein>
    <submittedName>
        <fullName evidence="4">Uncharacterized protein</fullName>
    </submittedName>
</protein>
<dbReference type="Proteomes" id="UP000077266">
    <property type="component" value="Unassembled WGS sequence"/>
</dbReference>
<dbReference type="Pfam" id="PF17733">
    <property type="entry name" value="KPWE_dom"/>
    <property type="match status" value="1"/>
</dbReference>
<dbReference type="InParanoid" id="A0A165N892"/>
<dbReference type="EMBL" id="KV425901">
    <property type="protein sequence ID" value="KZW00365.1"/>
    <property type="molecule type" value="Genomic_DNA"/>
</dbReference>
<evidence type="ECO:0000256" key="1">
    <source>
        <dbReference type="SAM" id="MobiDB-lite"/>
    </source>
</evidence>